<keyword evidence="4" id="KW-0813">Transport</keyword>
<dbReference type="NCBIfam" id="TIGR00500">
    <property type="entry name" value="met_pdase_I"/>
    <property type="match status" value="1"/>
</dbReference>
<keyword evidence="6 13" id="KW-0812">Transmembrane</keyword>
<keyword evidence="11" id="KW-0811">Translocation</keyword>
<keyword evidence="8" id="KW-0378">Hydrolase</keyword>
<dbReference type="PROSITE" id="PS00756">
    <property type="entry name" value="SECY_2"/>
    <property type="match status" value="1"/>
</dbReference>
<dbReference type="GO" id="GO:0006508">
    <property type="term" value="P:proteolysis"/>
    <property type="evidence" value="ECO:0007669"/>
    <property type="project" value="UniProtKB-KW"/>
</dbReference>
<comment type="similarity">
    <text evidence="2">Belongs to the SecY/SEC61-alpha family.</text>
</comment>
<dbReference type="SUPFAM" id="SSF55920">
    <property type="entry name" value="Creatinase/aminopeptidase"/>
    <property type="match status" value="1"/>
</dbReference>
<evidence type="ECO:0000256" key="1">
    <source>
        <dbReference type="ARBA" id="ARBA00004141"/>
    </source>
</evidence>
<dbReference type="PRINTS" id="PR00303">
    <property type="entry name" value="SECYTRNLCASE"/>
</dbReference>
<feature type="transmembrane region" description="Helical" evidence="13">
    <location>
        <begin position="360"/>
        <end position="381"/>
    </location>
</feature>
<dbReference type="GO" id="GO:0016020">
    <property type="term" value="C:membrane"/>
    <property type="evidence" value="ECO:0007669"/>
    <property type="project" value="UniProtKB-SubCell"/>
</dbReference>
<dbReference type="HAMAP" id="MF_01974">
    <property type="entry name" value="MetAP_1"/>
    <property type="match status" value="1"/>
</dbReference>
<dbReference type="Gene3D" id="3.90.230.10">
    <property type="entry name" value="Creatinase/methionine aminopeptidase superfamily"/>
    <property type="match status" value="1"/>
</dbReference>
<evidence type="ECO:0000256" key="6">
    <source>
        <dbReference type="ARBA" id="ARBA00022692"/>
    </source>
</evidence>
<dbReference type="Pfam" id="PF00557">
    <property type="entry name" value="Peptidase_M24"/>
    <property type="match status" value="1"/>
</dbReference>
<evidence type="ECO:0000256" key="10">
    <source>
        <dbReference type="ARBA" id="ARBA00022989"/>
    </source>
</evidence>
<feature type="transmembrane region" description="Helical" evidence="13">
    <location>
        <begin position="302"/>
        <end position="323"/>
    </location>
</feature>
<dbReference type="GO" id="GO:0015031">
    <property type="term" value="P:protein transport"/>
    <property type="evidence" value="ECO:0007669"/>
    <property type="project" value="UniProtKB-KW"/>
</dbReference>
<dbReference type="InterPro" id="IPR002208">
    <property type="entry name" value="SecY/SEC61-alpha"/>
</dbReference>
<dbReference type="Gene3D" id="1.10.3370.10">
    <property type="entry name" value="SecY subunit domain"/>
    <property type="match status" value="1"/>
</dbReference>
<feature type="transmembrane region" description="Helical" evidence="13">
    <location>
        <begin position="243"/>
        <end position="263"/>
    </location>
</feature>
<evidence type="ECO:0000256" key="13">
    <source>
        <dbReference type="SAM" id="Phobius"/>
    </source>
</evidence>
<organism evidence="15">
    <name type="scientific">marine sediment metagenome</name>
    <dbReference type="NCBI Taxonomy" id="412755"/>
    <lineage>
        <taxon>unclassified sequences</taxon>
        <taxon>metagenomes</taxon>
        <taxon>ecological metagenomes</taxon>
    </lineage>
</organism>
<keyword evidence="5" id="KW-0645">Protease</keyword>
<dbReference type="EMBL" id="BARW01000560">
    <property type="protein sequence ID" value="GAI66138.1"/>
    <property type="molecule type" value="Genomic_DNA"/>
</dbReference>
<feature type="domain" description="Peptidase M24" evidence="14">
    <location>
        <begin position="12"/>
        <end position="211"/>
    </location>
</feature>
<feature type="transmembrane region" description="Helical" evidence="13">
    <location>
        <begin position="269"/>
        <end position="290"/>
    </location>
</feature>
<protein>
    <recommendedName>
        <fullName evidence="14">Peptidase M24 domain-containing protein</fullName>
    </recommendedName>
</protein>
<evidence type="ECO:0000256" key="8">
    <source>
        <dbReference type="ARBA" id="ARBA00022801"/>
    </source>
</evidence>
<evidence type="ECO:0000256" key="3">
    <source>
        <dbReference type="ARBA" id="ARBA00022438"/>
    </source>
</evidence>
<comment type="subcellular location">
    <subcellularLocation>
        <location evidence="1">Membrane</location>
        <topology evidence="1">Multi-pass membrane protein</topology>
    </subcellularLocation>
</comment>
<dbReference type="SUPFAM" id="SSF103491">
    <property type="entry name" value="Preprotein translocase SecY subunit"/>
    <property type="match status" value="1"/>
</dbReference>
<dbReference type="GO" id="GO:0005829">
    <property type="term" value="C:cytosol"/>
    <property type="evidence" value="ECO:0007669"/>
    <property type="project" value="TreeGrafter"/>
</dbReference>
<evidence type="ECO:0000256" key="4">
    <source>
        <dbReference type="ARBA" id="ARBA00022448"/>
    </source>
</evidence>
<reference evidence="15" key="1">
    <citation type="journal article" date="2014" name="Front. Microbiol.">
        <title>High frequency of phylogenetically diverse reductive dehalogenase-homologous genes in deep subseafloor sedimentary metagenomes.</title>
        <authorList>
            <person name="Kawai M."/>
            <person name="Futagami T."/>
            <person name="Toyoda A."/>
            <person name="Takaki Y."/>
            <person name="Nishi S."/>
            <person name="Hori S."/>
            <person name="Arai W."/>
            <person name="Tsubouchi T."/>
            <person name="Morono Y."/>
            <person name="Uchiyama I."/>
            <person name="Ito T."/>
            <person name="Fujiyama A."/>
            <person name="Inagaki F."/>
            <person name="Takami H."/>
        </authorList>
    </citation>
    <scope>NUCLEOTIDE SEQUENCE</scope>
    <source>
        <strain evidence="15">Expedition CK06-06</strain>
    </source>
</reference>
<evidence type="ECO:0000259" key="14">
    <source>
        <dbReference type="Pfam" id="PF00557"/>
    </source>
</evidence>
<evidence type="ECO:0000256" key="2">
    <source>
        <dbReference type="ARBA" id="ARBA00005751"/>
    </source>
</evidence>
<evidence type="ECO:0000256" key="9">
    <source>
        <dbReference type="ARBA" id="ARBA00022927"/>
    </source>
</evidence>
<dbReference type="Pfam" id="PF00344">
    <property type="entry name" value="SecY"/>
    <property type="match status" value="1"/>
</dbReference>
<dbReference type="GO" id="GO:0070006">
    <property type="term" value="F:metalloaminopeptidase activity"/>
    <property type="evidence" value="ECO:0007669"/>
    <property type="project" value="InterPro"/>
</dbReference>
<dbReference type="InterPro" id="IPR023201">
    <property type="entry name" value="SecY_dom_sf"/>
</dbReference>
<dbReference type="InterPro" id="IPR036005">
    <property type="entry name" value="Creatinase/aminopeptidase-like"/>
</dbReference>
<dbReference type="PANTHER" id="PTHR43330">
    <property type="entry name" value="METHIONINE AMINOPEPTIDASE"/>
    <property type="match status" value="1"/>
</dbReference>
<keyword evidence="3" id="KW-0031">Aminopeptidase</keyword>
<sequence length="389" mass="42595">MIICKSADEIRLMREAGRIVAKVFSKIEEIIKPGIATDYIDKIAEEIITGEKAVPAFKGYVGKVGKKPFPSNVCISIDEQVVHGIPGKRVIRDGELVSIDIGVKINGFYGDATRTYKVGNVSKIAERLWNATREALDESVELCVVGNRLSDISSVIENRATKDGFSVVKDFVGHGIGREMHEEPQILNYGPPGQGPVLKRGMVLAIEPMFNQGSSDVEILALVQSTAMVFFFRNFGAIPNFDFMHVALIIITLTAGTTLIMWLGELINIHGIGNGISLIIFASIISRIPGELLSLFRLRGTNYFFLALFAILSIGIIIAVILIQQGERKIPVQYAKRIVGRKVFGGQSTYIPLKVNQSGVMPLILAISVMLFPATIAQFILNKSNCLFA</sequence>
<evidence type="ECO:0000256" key="11">
    <source>
        <dbReference type="ARBA" id="ARBA00023010"/>
    </source>
</evidence>
<name>X1QD46_9ZZZZ</name>
<dbReference type="InterPro" id="IPR030659">
    <property type="entry name" value="SecY_CS"/>
</dbReference>
<accession>X1QD46</accession>
<dbReference type="CDD" id="cd01086">
    <property type="entry name" value="MetAP1"/>
    <property type="match status" value="1"/>
</dbReference>
<dbReference type="InterPro" id="IPR000994">
    <property type="entry name" value="Pept_M24"/>
</dbReference>
<evidence type="ECO:0000256" key="7">
    <source>
        <dbReference type="ARBA" id="ARBA00022723"/>
    </source>
</evidence>
<dbReference type="GO" id="GO:0046872">
    <property type="term" value="F:metal ion binding"/>
    <property type="evidence" value="ECO:0007669"/>
    <property type="project" value="UniProtKB-KW"/>
</dbReference>
<proteinExistence type="inferred from homology"/>
<evidence type="ECO:0000313" key="15">
    <source>
        <dbReference type="EMBL" id="GAI66138.1"/>
    </source>
</evidence>
<keyword evidence="9" id="KW-0653">Protein transport</keyword>
<evidence type="ECO:0000256" key="5">
    <source>
        <dbReference type="ARBA" id="ARBA00022670"/>
    </source>
</evidence>
<keyword evidence="10 13" id="KW-1133">Transmembrane helix</keyword>
<keyword evidence="7" id="KW-0479">Metal-binding</keyword>
<dbReference type="AlphaFoldDB" id="X1QD46"/>
<evidence type="ECO:0000256" key="12">
    <source>
        <dbReference type="ARBA" id="ARBA00023136"/>
    </source>
</evidence>
<comment type="caution">
    <text evidence="15">The sequence shown here is derived from an EMBL/GenBank/DDBJ whole genome shotgun (WGS) entry which is preliminary data.</text>
</comment>
<keyword evidence="12 13" id="KW-0472">Membrane</keyword>
<dbReference type="PANTHER" id="PTHR43330:SF27">
    <property type="entry name" value="METHIONINE AMINOPEPTIDASE"/>
    <property type="match status" value="1"/>
</dbReference>
<gene>
    <name evidence="15" type="ORF">S12H4_02331</name>
</gene>
<dbReference type="PROSITE" id="PS00680">
    <property type="entry name" value="MAP_1"/>
    <property type="match status" value="1"/>
</dbReference>
<dbReference type="InterPro" id="IPR002467">
    <property type="entry name" value="Pept_M24A_MAP1"/>
</dbReference>